<keyword evidence="12" id="KW-0812">Transmembrane</keyword>
<dbReference type="RefSeq" id="WP_008599543.1">
    <property type="nucleotide sequence ID" value="NZ_AMRV01000001.1"/>
</dbReference>
<comment type="caution">
    <text evidence="14">The sequence shown here is derived from an EMBL/GenBank/DDBJ whole genome shotgun (WGS) entry which is preliminary data.</text>
</comment>
<dbReference type="PRINTS" id="PR00344">
    <property type="entry name" value="BCTRLSENSOR"/>
</dbReference>
<keyword evidence="6" id="KW-0808">Transferase</keyword>
<evidence type="ECO:0000256" key="1">
    <source>
        <dbReference type="ARBA" id="ARBA00000085"/>
    </source>
</evidence>
<keyword evidence="10" id="KW-0902">Two-component regulatory system</keyword>
<gene>
    <name evidence="14" type="ORF">C725_0161</name>
</gene>
<evidence type="ECO:0000256" key="2">
    <source>
        <dbReference type="ARBA" id="ARBA00004236"/>
    </source>
</evidence>
<keyword evidence="9" id="KW-0067">ATP-binding</keyword>
<evidence type="ECO:0000256" key="12">
    <source>
        <dbReference type="SAM" id="Phobius"/>
    </source>
</evidence>
<evidence type="ECO:0000259" key="13">
    <source>
        <dbReference type="PROSITE" id="PS50109"/>
    </source>
</evidence>
<evidence type="ECO:0000256" key="8">
    <source>
        <dbReference type="ARBA" id="ARBA00022777"/>
    </source>
</evidence>
<proteinExistence type="predicted"/>
<dbReference type="OrthoDB" id="9797304at2"/>
<evidence type="ECO:0000256" key="3">
    <source>
        <dbReference type="ARBA" id="ARBA00012438"/>
    </source>
</evidence>
<dbReference type="SMART" id="SM00387">
    <property type="entry name" value="HATPase_c"/>
    <property type="match status" value="1"/>
</dbReference>
<dbReference type="PANTHER" id="PTHR45453">
    <property type="entry name" value="PHOSPHATE REGULON SENSOR PROTEIN PHOR"/>
    <property type="match status" value="1"/>
</dbReference>
<feature type="transmembrane region" description="Helical" evidence="12">
    <location>
        <begin position="12"/>
        <end position="27"/>
    </location>
</feature>
<dbReference type="GO" id="GO:0004721">
    <property type="term" value="F:phosphoprotein phosphatase activity"/>
    <property type="evidence" value="ECO:0007669"/>
    <property type="project" value="TreeGrafter"/>
</dbReference>
<evidence type="ECO:0000256" key="9">
    <source>
        <dbReference type="ARBA" id="ARBA00022840"/>
    </source>
</evidence>
<dbReference type="SMART" id="SM00388">
    <property type="entry name" value="HisKA"/>
    <property type="match status" value="1"/>
</dbReference>
<dbReference type="PATRIC" id="fig|1234595.3.peg.160"/>
<dbReference type="PANTHER" id="PTHR45453:SF1">
    <property type="entry name" value="PHOSPHATE REGULON SENSOR PROTEIN PHOR"/>
    <property type="match status" value="1"/>
</dbReference>
<evidence type="ECO:0000256" key="4">
    <source>
        <dbReference type="ARBA" id="ARBA00022475"/>
    </source>
</evidence>
<evidence type="ECO:0000256" key="11">
    <source>
        <dbReference type="ARBA" id="ARBA00023136"/>
    </source>
</evidence>
<dbReference type="Gene3D" id="1.10.287.130">
    <property type="match status" value="1"/>
</dbReference>
<name>M2TR03_9SPHN</name>
<dbReference type="Gene3D" id="3.30.450.20">
    <property type="entry name" value="PAS domain"/>
    <property type="match status" value="1"/>
</dbReference>
<evidence type="ECO:0000256" key="7">
    <source>
        <dbReference type="ARBA" id="ARBA00022741"/>
    </source>
</evidence>
<keyword evidence="7" id="KW-0547">Nucleotide-binding</keyword>
<protein>
    <recommendedName>
        <fullName evidence="3">histidine kinase</fullName>
        <ecNumber evidence="3">2.7.13.3</ecNumber>
    </recommendedName>
</protein>
<dbReference type="InterPro" id="IPR036890">
    <property type="entry name" value="HATPase_C_sf"/>
</dbReference>
<dbReference type="EC" id="2.7.13.3" evidence="3"/>
<dbReference type="GO" id="GO:0000155">
    <property type="term" value="F:phosphorelay sensor kinase activity"/>
    <property type="evidence" value="ECO:0007669"/>
    <property type="project" value="InterPro"/>
</dbReference>
<comment type="subcellular location">
    <subcellularLocation>
        <location evidence="2">Cell membrane</location>
    </subcellularLocation>
</comment>
<dbReference type="EMBL" id="AMRV01000001">
    <property type="protein sequence ID" value="EMD84231.1"/>
    <property type="molecule type" value="Genomic_DNA"/>
</dbReference>
<evidence type="ECO:0000256" key="5">
    <source>
        <dbReference type="ARBA" id="ARBA00022553"/>
    </source>
</evidence>
<dbReference type="InterPro" id="IPR004358">
    <property type="entry name" value="Sig_transdc_His_kin-like_C"/>
</dbReference>
<dbReference type="FunFam" id="1.10.287.130:FF:000008">
    <property type="entry name" value="Two-component sensor histidine kinase"/>
    <property type="match status" value="1"/>
</dbReference>
<dbReference type="InterPro" id="IPR005467">
    <property type="entry name" value="His_kinase_dom"/>
</dbReference>
<comment type="catalytic activity">
    <reaction evidence="1">
        <text>ATP + protein L-histidine = ADP + protein N-phospho-L-histidine.</text>
        <dbReference type="EC" id="2.7.13.3"/>
    </reaction>
</comment>
<evidence type="ECO:0000256" key="10">
    <source>
        <dbReference type="ARBA" id="ARBA00023012"/>
    </source>
</evidence>
<keyword evidence="11 12" id="KW-0472">Membrane</keyword>
<dbReference type="CDD" id="cd00082">
    <property type="entry name" value="HisKA"/>
    <property type="match status" value="1"/>
</dbReference>
<feature type="domain" description="Histidine kinase" evidence="13">
    <location>
        <begin position="181"/>
        <end position="399"/>
    </location>
</feature>
<keyword evidence="5" id="KW-0597">Phosphoprotein</keyword>
<dbReference type="Gene3D" id="3.30.565.10">
    <property type="entry name" value="Histidine kinase-like ATPase, C-terminal domain"/>
    <property type="match status" value="1"/>
</dbReference>
<accession>M2TR03</accession>
<keyword evidence="8" id="KW-0418">Kinase</keyword>
<organism evidence="14 15">
    <name type="scientific">Pacificimonas flava</name>
    <dbReference type="NCBI Taxonomy" id="1234595"/>
    <lineage>
        <taxon>Bacteria</taxon>
        <taxon>Pseudomonadati</taxon>
        <taxon>Pseudomonadota</taxon>
        <taxon>Alphaproteobacteria</taxon>
        <taxon>Sphingomonadales</taxon>
        <taxon>Sphingosinicellaceae</taxon>
        <taxon>Pacificimonas</taxon>
    </lineage>
</organism>
<dbReference type="Pfam" id="PF02518">
    <property type="entry name" value="HATPase_c"/>
    <property type="match status" value="1"/>
</dbReference>
<feature type="transmembrane region" description="Helical" evidence="12">
    <location>
        <begin position="33"/>
        <end position="50"/>
    </location>
</feature>
<evidence type="ECO:0000256" key="6">
    <source>
        <dbReference type="ARBA" id="ARBA00022679"/>
    </source>
</evidence>
<dbReference type="Proteomes" id="UP000011717">
    <property type="component" value="Unassembled WGS sequence"/>
</dbReference>
<keyword evidence="12" id="KW-1133">Transmembrane helix</keyword>
<evidence type="ECO:0000313" key="15">
    <source>
        <dbReference type="Proteomes" id="UP000011717"/>
    </source>
</evidence>
<sequence>MNDILIEHRPRLYVLAALIGAAGYGLGIREYALTVIACGLGIVLLPGLIWRSKREEIGAPAAAPLGLADDVVALEVFEDAALIAAADRTVVAANRAAQDLFGRVAGEDLRLVMRHPGALETLEQSLSSGEDAVRELDGLGRAGQHYRLRVAPMEEGRLLLNFVDISKQRAAERMRADFVANASHELRTPLATVSGFIETLQGPAADDDQARTRFLGLMADEAARMTRLIDDLLSLSRIELDKSVRPRNPTDLEQIVVEFSETMRPLGESKGHQLHVELAPNLPLVLADRDQLFQVLGNLVSNAFKYGREGTPVLLAARRIEGGVSVTVRDQGEGIAPEHIPRLTERFYRVDPGRSRRMGGTGLGLAIVKHIVERHRGRLEIRSELGHGTAVSFSLPAAPSA</sequence>
<dbReference type="InterPro" id="IPR036097">
    <property type="entry name" value="HisK_dim/P_sf"/>
</dbReference>
<dbReference type="GO" id="GO:0005886">
    <property type="term" value="C:plasma membrane"/>
    <property type="evidence" value="ECO:0007669"/>
    <property type="project" value="UniProtKB-SubCell"/>
</dbReference>
<dbReference type="InterPro" id="IPR050351">
    <property type="entry name" value="BphY/WalK/GraS-like"/>
</dbReference>
<dbReference type="GO" id="GO:0005524">
    <property type="term" value="F:ATP binding"/>
    <property type="evidence" value="ECO:0007669"/>
    <property type="project" value="UniProtKB-KW"/>
</dbReference>
<dbReference type="FunFam" id="3.30.565.10:FF:000006">
    <property type="entry name" value="Sensor histidine kinase WalK"/>
    <property type="match status" value="1"/>
</dbReference>
<dbReference type="SUPFAM" id="SSF47384">
    <property type="entry name" value="Homodimeric domain of signal transducing histidine kinase"/>
    <property type="match status" value="1"/>
</dbReference>
<reference evidence="14 15" key="1">
    <citation type="journal article" date="2013" name="Genome Announc.">
        <title>Draft Genome Sequence of Strain JLT2015T, Belonging to the Family Sphingomonadaceae of the Alphaproteobacteria.</title>
        <authorList>
            <person name="Tang K."/>
            <person name="Liu K."/>
            <person name="Li S."/>
            <person name="Jiao N."/>
        </authorList>
    </citation>
    <scope>NUCLEOTIDE SEQUENCE [LARGE SCALE GENOMIC DNA]</scope>
    <source>
        <strain evidence="14 15">JLT2015</strain>
    </source>
</reference>
<evidence type="ECO:0000313" key="14">
    <source>
        <dbReference type="EMBL" id="EMD84231.1"/>
    </source>
</evidence>
<dbReference type="GO" id="GO:0016036">
    <property type="term" value="P:cellular response to phosphate starvation"/>
    <property type="evidence" value="ECO:0007669"/>
    <property type="project" value="TreeGrafter"/>
</dbReference>
<dbReference type="InterPro" id="IPR003594">
    <property type="entry name" value="HATPase_dom"/>
</dbReference>
<keyword evidence="4" id="KW-1003">Cell membrane</keyword>
<dbReference type="SUPFAM" id="SSF55874">
    <property type="entry name" value="ATPase domain of HSP90 chaperone/DNA topoisomerase II/histidine kinase"/>
    <property type="match status" value="1"/>
</dbReference>
<dbReference type="Pfam" id="PF00512">
    <property type="entry name" value="HisKA"/>
    <property type="match status" value="1"/>
</dbReference>
<dbReference type="InterPro" id="IPR003661">
    <property type="entry name" value="HisK_dim/P_dom"/>
</dbReference>
<dbReference type="PROSITE" id="PS50109">
    <property type="entry name" value="HIS_KIN"/>
    <property type="match status" value="1"/>
</dbReference>
<dbReference type="AlphaFoldDB" id="M2TR03"/>
<keyword evidence="15" id="KW-1185">Reference proteome</keyword>